<evidence type="ECO:0000313" key="8">
    <source>
        <dbReference type="Proteomes" id="UP000238707"/>
    </source>
</evidence>
<evidence type="ECO:0000256" key="5">
    <source>
        <dbReference type="SAM" id="SignalP"/>
    </source>
</evidence>
<keyword evidence="8" id="KW-1185">Reference proteome</keyword>
<dbReference type="Gene3D" id="3.10.20.310">
    <property type="entry name" value="membrane protein fhac"/>
    <property type="match status" value="1"/>
</dbReference>
<dbReference type="Pfam" id="PF07244">
    <property type="entry name" value="POTRA"/>
    <property type="match status" value="1"/>
</dbReference>
<dbReference type="PANTHER" id="PTHR14226">
    <property type="entry name" value="NEUROPATHY TARGET ESTERASE/SWISS CHEESE D.MELANOGASTER"/>
    <property type="match status" value="1"/>
</dbReference>
<dbReference type="EMBL" id="MSCI01000002">
    <property type="protein sequence ID" value="PQJ61401.1"/>
    <property type="molecule type" value="Genomic_DNA"/>
</dbReference>
<feature type="short sequence motif" description="DGA/G" evidence="4">
    <location>
        <begin position="227"/>
        <end position="229"/>
    </location>
</feature>
<gene>
    <name evidence="7" type="ORF">BTO10_18995</name>
</gene>
<feature type="short sequence motif" description="GXGXXG" evidence="4">
    <location>
        <begin position="52"/>
        <end position="57"/>
    </location>
</feature>
<dbReference type="InterPro" id="IPR002641">
    <property type="entry name" value="PNPLA_dom"/>
</dbReference>
<organism evidence="7 8">
    <name type="scientific">Vibrio chagasii</name>
    <dbReference type="NCBI Taxonomy" id="170679"/>
    <lineage>
        <taxon>Bacteria</taxon>
        <taxon>Pseudomonadati</taxon>
        <taxon>Pseudomonadota</taxon>
        <taxon>Gammaproteobacteria</taxon>
        <taxon>Vibrionales</taxon>
        <taxon>Vibrionaceae</taxon>
        <taxon>Vibrio</taxon>
    </lineage>
</organism>
<feature type="active site" description="Nucleophile" evidence="4">
    <location>
        <position position="81"/>
    </location>
</feature>
<dbReference type="AlphaFoldDB" id="A0A2S7VIV0"/>
<evidence type="ECO:0000256" key="2">
    <source>
        <dbReference type="ARBA" id="ARBA00022963"/>
    </source>
</evidence>
<dbReference type="Pfam" id="PF01734">
    <property type="entry name" value="Patatin"/>
    <property type="match status" value="1"/>
</dbReference>
<dbReference type="GO" id="GO:0006508">
    <property type="term" value="P:proteolysis"/>
    <property type="evidence" value="ECO:0007669"/>
    <property type="project" value="UniProtKB-KW"/>
</dbReference>
<dbReference type="GO" id="GO:0008233">
    <property type="term" value="F:peptidase activity"/>
    <property type="evidence" value="ECO:0007669"/>
    <property type="project" value="UniProtKB-KW"/>
</dbReference>
<keyword evidence="7" id="KW-0645">Protease</keyword>
<accession>A0A2S7VIV0</accession>
<protein>
    <submittedName>
        <fullName evidence="7">Serine protease</fullName>
    </submittedName>
</protein>
<dbReference type="GO" id="GO:0019867">
    <property type="term" value="C:outer membrane"/>
    <property type="evidence" value="ECO:0007669"/>
    <property type="project" value="InterPro"/>
</dbReference>
<evidence type="ECO:0000256" key="3">
    <source>
        <dbReference type="ARBA" id="ARBA00023098"/>
    </source>
</evidence>
<dbReference type="InterPro" id="IPR016035">
    <property type="entry name" value="Acyl_Trfase/lysoPLipase"/>
</dbReference>
<feature type="signal peptide" evidence="5">
    <location>
        <begin position="1"/>
        <end position="23"/>
    </location>
</feature>
<keyword evidence="3 4" id="KW-0443">Lipid metabolism</keyword>
<dbReference type="InterPro" id="IPR010827">
    <property type="entry name" value="BamA/TamA_POTRA"/>
</dbReference>
<evidence type="ECO:0000313" key="7">
    <source>
        <dbReference type="EMBL" id="PQJ61401.1"/>
    </source>
</evidence>
<reference evidence="7 8" key="1">
    <citation type="submission" date="2016-12" db="EMBL/GenBank/DDBJ databases">
        <title>Diversity of luminous bacteria.</title>
        <authorList>
            <person name="Yoshizawa S."/>
            <person name="Kogure K."/>
        </authorList>
    </citation>
    <scope>NUCLEOTIDE SEQUENCE [LARGE SCALE GENOMIC DNA]</scope>
    <source>
        <strain evidence="7 8">LC2-408</strain>
    </source>
</reference>
<sequence>MISRWLVSGLGMVGTVISFQLFAATATQVDSSEHVEVEPAHKRPTVALVLAGGGAKGAAHIGVLKALEEMQIPVDYITGTSMGSYVGGLYATGMSADEIESFIYTVDWKQGYRDRVNRSDRRIRDKEYEDRYQLNTDLGLGWEEIKARKGVVQGQNMLRILRETTGNLSPLDSFDDLAIPFRSVATDIIELEEVVIDHGHLVDAMMASMSVPGALPPYEVDGRMLVDGGVTNNMPVDVARAMGADIIIAVDISTNYKGKEDFTTFLAAADQLSNYLVQRSTEEQAETLKDNDVFLQPDVGEMETTEFDKMPSAYEAGYESAKQHSAELSKLSLSNADYQHYIEDKQKARRQLKHGDKTVVDKVVINNNTHYSDKLLENRLNLHSGKVLKTSEIEAKVQDLYALDRFELITYEFDNVDGEEQLTVDVNEKSWGPNYLNFRFFLEDDFSTDSQYSLGASANFTDLNAHGAELRTNLEMGTDKRIEAELFSPFFSSQKLFTSASVTYSKQNRNLSIGSQEIAEPTLDVTENYLSLTYSEYIGEFAIGYQPNLWQELRFGVRYKNGQVSMASLPGFGGGDYTRLGGFIRYRLDTLDDFNLPTEGHFVDLEYFVSHDDFENDDNGTYEPDLASQSDTVYEFSANLMVAKSYERHTFVGRADYGVVESKNSIFPIDPKELGGFLNLSGIPRNSLIGQNLAYTSLIYRYRWFDNDFGLFESPFYVGASLEYGGVWSNNNLTFDEAPVYAAGAVFAGIDSPIGPIILAYGRTEDNFDSVYLIVGTSYK</sequence>
<name>A0A2S7VIV0_9VIBR</name>
<dbReference type="RefSeq" id="WP_105025514.1">
    <property type="nucleotide sequence ID" value="NZ_MSCI01000002.1"/>
</dbReference>
<dbReference type="Gene3D" id="3.40.1090.10">
    <property type="entry name" value="Cytosolic phospholipase A2 catalytic domain"/>
    <property type="match status" value="2"/>
</dbReference>
<keyword evidence="1 4" id="KW-0378">Hydrolase</keyword>
<dbReference type="CDD" id="cd07205">
    <property type="entry name" value="Pat_PNPLA6_PNPLA7_NTE1_like"/>
    <property type="match status" value="1"/>
</dbReference>
<evidence type="ECO:0000256" key="4">
    <source>
        <dbReference type="PROSITE-ProRule" id="PRU01161"/>
    </source>
</evidence>
<dbReference type="Proteomes" id="UP000238707">
    <property type="component" value="Unassembled WGS sequence"/>
</dbReference>
<feature type="chain" id="PRO_5015567206" evidence="5">
    <location>
        <begin position="24"/>
        <end position="780"/>
    </location>
</feature>
<proteinExistence type="predicted"/>
<dbReference type="GO" id="GO:0016042">
    <property type="term" value="P:lipid catabolic process"/>
    <property type="evidence" value="ECO:0007669"/>
    <property type="project" value="UniProtKB-UniRule"/>
</dbReference>
<comment type="caution">
    <text evidence="7">The sequence shown here is derived from an EMBL/GenBank/DDBJ whole genome shotgun (WGS) entry which is preliminary data.</text>
</comment>
<dbReference type="PROSITE" id="PS51635">
    <property type="entry name" value="PNPLA"/>
    <property type="match status" value="1"/>
</dbReference>
<dbReference type="PANTHER" id="PTHR14226:SF29">
    <property type="entry name" value="NEUROPATHY TARGET ESTERASE SWS"/>
    <property type="match status" value="1"/>
</dbReference>
<feature type="short sequence motif" description="GXSXG" evidence="4">
    <location>
        <begin position="79"/>
        <end position="83"/>
    </location>
</feature>
<evidence type="ECO:0000259" key="6">
    <source>
        <dbReference type="PROSITE" id="PS51635"/>
    </source>
</evidence>
<dbReference type="InterPro" id="IPR050301">
    <property type="entry name" value="NTE"/>
</dbReference>
<feature type="active site" description="Proton acceptor" evidence="4">
    <location>
        <position position="227"/>
    </location>
</feature>
<feature type="domain" description="PNPLA" evidence="6">
    <location>
        <begin position="48"/>
        <end position="240"/>
    </location>
</feature>
<dbReference type="SUPFAM" id="SSF52151">
    <property type="entry name" value="FabD/lysophospholipase-like"/>
    <property type="match status" value="1"/>
</dbReference>
<evidence type="ECO:0000256" key="1">
    <source>
        <dbReference type="ARBA" id="ARBA00022801"/>
    </source>
</evidence>
<keyword evidence="2 4" id="KW-0442">Lipid degradation</keyword>
<keyword evidence="5" id="KW-0732">Signal</keyword>